<evidence type="ECO:0000259" key="3">
    <source>
        <dbReference type="Pfam" id="PF23598"/>
    </source>
</evidence>
<keyword evidence="1" id="KW-0433">Leucine-rich repeat</keyword>
<dbReference type="Pfam" id="PF13855">
    <property type="entry name" value="LRR_8"/>
    <property type="match status" value="4"/>
</dbReference>
<dbReference type="PANTHER" id="PTHR48051:SF1">
    <property type="entry name" value="RAS SUPPRESSOR PROTEIN 1"/>
    <property type="match status" value="1"/>
</dbReference>
<dbReference type="InterPro" id="IPR055414">
    <property type="entry name" value="LRR_R13L4/SHOC2-like"/>
</dbReference>
<dbReference type="InterPro" id="IPR032675">
    <property type="entry name" value="LRR_dom_sf"/>
</dbReference>
<dbReference type="FunFam" id="3.80.10.10:FF:000748">
    <property type="entry name" value="Leucine-rich repeat-containing protein 40"/>
    <property type="match status" value="1"/>
</dbReference>
<proteinExistence type="predicted"/>
<name>A0AA38HY71_9CUCU</name>
<evidence type="ECO:0000256" key="2">
    <source>
        <dbReference type="ARBA" id="ARBA00022737"/>
    </source>
</evidence>
<dbReference type="Pfam" id="PF23598">
    <property type="entry name" value="LRR_14"/>
    <property type="match status" value="1"/>
</dbReference>
<dbReference type="PROSITE" id="PS51450">
    <property type="entry name" value="LRR"/>
    <property type="match status" value="10"/>
</dbReference>
<dbReference type="GO" id="GO:0005737">
    <property type="term" value="C:cytoplasm"/>
    <property type="evidence" value="ECO:0007669"/>
    <property type="project" value="TreeGrafter"/>
</dbReference>
<dbReference type="InterPro" id="IPR001611">
    <property type="entry name" value="Leu-rich_rpt"/>
</dbReference>
<dbReference type="Proteomes" id="UP001168821">
    <property type="component" value="Unassembled WGS sequence"/>
</dbReference>
<accession>A0AA38HY71</accession>
<gene>
    <name evidence="4" type="ORF">Zmor_026026</name>
</gene>
<sequence>MAKQSSVKSRRKIVTPVFHLQTKDEDDSQLSKAMIKIVRRTGQLNLSGRSLANVPEKMFTMYDLTPEDTATYIDFDKKPDEENWWHFKSLTYLDLSSNVLQEIPGKIGMFEDLTVLNLQDNNILSLPHEIGNLTKLTKLNLSHNKINALPMEFYNLSELQVLSLAHNQLGKLSKRFGDLVMLQQLDLSHNVLTKLPPGLGFLVRLTEINLSHNKLVDLPPDIVNLRGLLKLDVTHNDLVCLPSLGELTKLQFLYAQHNNIEEIPDFEGSTHVQQIYFGNNYIKEVTPEFCENMPNLKILDLRDNKIEALPNEIAMLQHMIRLDLTNNDLTDLPNSLGLLPHLQNLQLDGNKLKKIRADIIKAGTCRLLKHLKEKFDGEELENIQKVSNVAIYEPKTFPDRYTMKHSRALNLTIKQLTSVPDSVFEEAKLAEVTMIDLCKNKLQTVPGGLNLLVDNLSELNLSMNMLTEIPEFISSCANLKYFDLGNNCLSALPDSLVDLIGLRELILSSNRFISIPECVYGMVGLEILLASDNKITEINVDGLKNLKRIATLDLTNNNISQIPPELGNVTQIRSLELKGNCFRQPRYAILEQGTASILSYLRDRIPK</sequence>
<dbReference type="SMART" id="SM00369">
    <property type="entry name" value="LRR_TYP"/>
    <property type="match status" value="15"/>
</dbReference>
<dbReference type="InterPro" id="IPR050216">
    <property type="entry name" value="LRR_domain-containing"/>
</dbReference>
<dbReference type="InterPro" id="IPR003591">
    <property type="entry name" value="Leu-rich_rpt_typical-subtyp"/>
</dbReference>
<comment type="caution">
    <text evidence="4">The sequence shown here is derived from an EMBL/GenBank/DDBJ whole genome shotgun (WGS) entry which is preliminary data.</text>
</comment>
<reference evidence="4" key="1">
    <citation type="journal article" date="2023" name="G3 (Bethesda)">
        <title>Whole genome assemblies of Zophobas morio and Tenebrio molitor.</title>
        <authorList>
            <person name="Kaur S."/>
            <person name="Stinson S.A."/>
            <person name="diCenzo G.C."/>
        </authorList>
    </citation>
    <scope>NUCLEOTIDE SEQUENCE</scope>
    <source>
        <strain evidence="4">QUZm001</strain>
    </source>
</reference>
<organism evidence="4 5">
    <name type="scientific">Zophobas morio</name>
    <dbReference type="NCBI Taxonomy" id="2755281"/>
    <lineage>
        <taxon>Eukaryota</taxon>
        <taxon>Metazoa</taxon>
        <taxon>Ecdysozoa</taxon>
        <taxon>Arthropoda</taxon>
        <taxon>Hexapoda</taxon>
        <taxon>Insecta</taxon>
        <taxon>Pterygota</taxon>
        <taxon>Neoptera</taxon>
        <taxon>Endopterygota</taxon>
        <taxon>Coleoptera</taxon>
        <taxon>Polyphaga</taxon>
        <taxon>Cucujiformia</taxon>
        <taxon>Tenebrionidae</taxon>
        <taxon>Zophobas</taxon>
    </lineage>
</organism>
<dbReference type="PRINTS" id="PR00019">
    <property type="entry name" value="LEURICHRPT"/>
</dbReference>
<protein>
    <recommendedName>
        <fullName evidence="3">Disease resistance R13L4/SHOC-2-like LRR domain-containing protein</fullName>
    </recommendedName>
</protein>
<keyword evidence="5" id="KW-1185">Reference proteome</keyword>
<dbReference type="PANTHER" id="PTHR48051">
    <property type="match status" value="1"/>
</dbReference>
<keyword evidence="2" id="KW-0677">Repeat</keyword>
<dbReference type="Gene3D" id="3.80.10.10">
    <property type="entry name" value="Ribonuclease Inhibitor"/>
    <property type="match status" value="4"/>
</dbReference>
<evidence type="ECO:0000256" key="1">
    <source>
        <dbReference type="ARBA" id="ARBA00022614"/>
    </source>
</evidence>
<feature type="domain" description="Disease resistance R13L4/SHOC-2-like LRR" evidence="3">
    <location>
        <begin position="85"/>
        <end position="166"/>
    </location>
</feature>
<dbReference type="SMART" id="SM00365">
    <property type="entry name" value="LRR_SD22"/>
    <property type="match status" value="8"/>
</dbReference>
<dbReference type="AlphaFoldDB" id="A0AA38HY71"/>
<dbReference type="Pfam" id="PF00560">
    <property type="entry name" value="LRR_1"/>
    <property type="match status" value="1"/>
</dbReference>
<dbReference type="EMBL" id="JALNTZ010000008">
    <property type="protein sequence ID" value="KAJ3643304.1"/>
    <property type="molecule type" value="Genomic_DNA"/>
</dbReference>
<dbReference type="SMART" id="SM00364">
    <property type="entry name" value="LRR_BAC"/>
    <property type="match status" value="10"/>
</dbReference>
<dbReference type="FunFam" id="3.80.10.10:FF:000193">
    <property type="entry name" value="Leucine-rich repeat-containing protein 40"/>
    <property type="match status" value="1"/>
</dbReference>
<evidence type="ECO:0000313" key="5">
    <source>
        <dbReference type="Proteomes" id="UP001168821"/>
    </source>
</evidence>
<dbReference type="SUPFAM" id="SSF52058">
    <property type="entry name" value="L domain-like"/>
    <property type="match status" value="2"/>
</dbReference>
<evidence type="ECO:0000313" key="4">
    <source>
        <dbReference type="EMBL" id="KAJ3643304.1"/>
    </source>
</evidence>